<organism evidence="1 2">
    <name type="scientific">Dactylosporangium cerinum</name>
    <dbReference type="NCBI Taxonomy" id="1434730"/>
    <lineage>
        <taxon>Bacteria</taxon>
        <taxon>Bacillati</taxon>
        <taxon>Actinomycetota</taxon>
        <taxon>Actinomycetes</taxon>
        <taxon>Micromonosporales</taxon>
        <taxon>Micromonosporaceae</taxon>
        <taxon>Dactylosporangium</taxon>
    </lineage>
</organism>
<protein>
    <recommendedName>
        <fullName evidence="3">FHA domain-containing protein</fullName>
    </recommendedName>
</protein>
<accession>A0ABV9WID2</accession>
<name>A0ABV9WID2_9ACTN</name>
<proteinExistence type="predicted"/>
<sequence>MSTQRLRVAERIGGALRILQDLPVPRGRTLSVGRTADVDLGADPPDRGVSRHAVVVATDGAGWQVEPRNRGAVLLYEWGLPPRELVRAETVYASRVALQVTGGPGREHWVLLEDAVPATESDPAAVPGSTDFAQPRALTPAQRAALEAVFADFLEWPPRRDRSVRQLKVAAASLYVSATSLRERLTSVVEKANRLGLGQHEDVLDPAYLHLLVRRRYLEPPG</sequence>
<dbReference type="Proteomes" id="UP001595912">
    <property type="component" value="Unassembled WGS sequence"/>
</dbReference>
<evidence type="ECO:0008006" key="3">
    <source>
        <dbReference type="Google" id="ProtNLM"/>
    </source>
</evidence>
<comment type="caution">
    <text evidence="1">The sequence shown here is derived from an EMBL/GenBank/DDBJ whole genome shotgun (WGS) entry which is preliminary data.</text>
</comment>
<keyword evidence="2" id="KW-1185">Reference proteome</keyword>
<dbReference type="EMBL" id="JBHSIU010000130">
    <property type="protein sequence ID" value="MFC5007850.1"/>
    <property type="molecule type" value="Genomic_DNA"/>
</dbReference>
<dbReference type="RefSeq" id="WP_380128494.1">
    <property type="nucleotide sequence ID" value="NZ_JBHSIU010000130.1"/>
</dbReference>
<evidence type="ECO:0000313" key="1">
    <source>
        <dbReference type="EMBL" id="MFC5007850.1"/>
    </source>
</evidence>
<gene>
    <name evidence="1" type="ORF">ACFPIJ_59830</name>
</gene>
<evidence type="ECO:0000313" key="2">
    <source>
        <dbReference type="Proteomes" id="UP001595912"/>
    </source>
</evidence>
<reference evidence="2" key="1">
    <citation type="journal article" date="2019" name="Int. J. Syst. Evol. Microbiol.">
        <title>The Global Catalogue of Microorganisms (GCM) 10K type strain sequencing project: providing services to taxonomists for standard genome sequencing and annotation.</title>
        <authorList>
            <consortium name="The Broad Institute Genomics Platform"/>
            <consortium name="The Broad Institute Genome Sequencing Center for Infectious Disease"/>
            <person name="Wu L."/>
            <person name="Ma J."/>
        </authorList>
    </citation>
    <scope>NUCLEOTIDE SEQUENCE [LARGE SCALE GENOMIC DNA]</scope>
    <source>
        <strain evidence="2">CGMCC 4.7152</strain>
    </source>
</reference>